<feature type="region of interest" description="Disordered" evidence="1">
    <location>
        <begin position="85"/>
        <end position="137"/>
    </location>
</feature>
<feature type="compositionally biased region" description="Basic and acidic residues" evidence="1">
    <location>
        <begin position="111"/>
        <end position="123"/>
    </location>
</feature>
<organism evidence="3 4">
    <name type="scientific">Melanopsichium pennsylvanicum</name>
    <dbReference type="NCBI Taxonomy" id="63383"/>
    <lineage>
        <taxon>Eukaryota</taxon>
        <taxon>Fungi</taxon>
        <taxon>Dikarya</taxon>
        <taxon>Basidiomycota</taxon>
        <taxon>Ustilaginomycotina</taxon>
        <taxon>Ustilaginomycetes</taxon>
        <taxon>Ustilaginales</taxon>
        <taxon>Ustilaginaceae</taxon>
        <taxon>Melanopsichium</taxon>
    </lineage>
</organism>
<comment type="caution">
    <text evidence="3">The sequence shown here is derived from an EMBL/GenBank/DDBJ whole genome shotgun (WGS) entry which is preliminary data.</text>
</comment>
<gene>
    <name evidence="3" type="ORF">MEPE_02872</name>
</gene>
<protein>
    <submittedName>
        <fullName evidence="3">Uncharacterized protein</fullName>
    </submittedName>
</protein>
<dbReference type="AlphaFoldDB" id="A0AAJ5C548"/>
<evidence type="ECO:0000256" key="1">
    <source>
        <dbReference type="SAM" id="MobiDB-lite"/>
    </source>
</evidence>
<reference evidence="3" key="1">
    <citation type="submission" date="2023-10" db="EMBL/GenBank/DDBJ databases">
        <authorList>
            <person name="Guldener U."/>
        </authorList>
    </citation>
    <scope>NUCLEOTIDE SEQUENCE</scope>
    <source>
        <strain evidence="3">Mp4</strain>
    </source>
</reference>
<feature type="compositionally biased region" description="Basic residues" evidence="1">
    <location>
        <begin position="127"/>
        <end position="137"/>
    </location>
</feature>
<dbReference type="EMBL" id="OAPG01000005">
    <property type="protein sequence ID" value="SNX84164.1"/>
    <property type="molecule type" value="Genomic_DNA"/>
</dbReference>
<evidence type="ECO:0000313" key="4">
    <source>
        <dbReference type="Proteomes" id="UP001294444"/>
    </source>
</evidence>
<keyword evidence="2" id="KW-0732">Signal</keyword>
<accession>A0AAJ5C548</accession>
<evidence type="ECO:0000256" key="2">
    <source>
        <dbReference type="SAM" id="SignalP"/>
    </source>
</evidence>
<keyword evidence="4" id="KW-1185">Reference proteome</keyword>
<name>A0AAJ5C548_9BASI</name>
<evidence type="ECO:0000313" key="3">
    <source>
        <dbReference type="EMBL" id="SNX84164.1"/>
    </source>
</evidence>
<proteinExistence type="predicted"/>
<sequence>MQWMLLACCWLAARKAIAASPVRRPCAPRRYTYDLALMLGSVHLGNLLNFMSANLRLATDFLKEETFSVTAATSYEQRAWAKASRRAKAGEQEHEHKRERRNSLQQQYDVMRPESSRDQEHQASVKIRSRKTKTGCE</sequence>
<feature type="signal peptide" evidence="2">
    <location>
        <begin position="1"/>
        <end position="18"/>
    </location>
</feature>
<feature type="chain" id="PRO_5042582605" evidence="2">
    <location>
        <begin position="19"/>
        <end position="137"/>
    </location>
</feature>
<dbReference type="Proteomes" id="UP001294444">
    <property type="component" value="Unassembled WGS sequence"/>
</dbReference>